<evidence type="ECO:0000256" key="1">
    <source>
        <dbReference type="SAM" id="MobiDB-lite"/>
    </source>
</evidence>
<dbReference type="SUPFAM" id="SSF55486">
    <property type="entry name" value="Metalloproteases ('zincins'), catalytic domain"/>
    <property type="match status" value="1"/>
</dbReference>
<dbReference type="PANTHER" id="PTHR37423">
    <property type="entry name" value="SOLUBLE LYTIC MUREIN TRANSGLYCOSYLASE-RELATED"/>
    <property type="match status" value="1"/>
</dbReference>
<dbReference type="InterPro" id="IPR008258">
    <property type="entry name" value="Transglycosylase_SLT_dom_1"/>
</dbReference>
<sequence>MRRRTPKHRAERTKRPAAAPPRAAAAVAVAVALAAVQQGATATAAQAVADAQSTKSAPSVLATAYPQRTAQISVTLVTLQTRDKTAADAASLDVAAYRTAIQSASAYWSSMSAGRIGLRLDRVLTGQRTSAASGDDFTVIMDTVAREIGWTPGTANVLMLAIPRDDVVVYGAGGNLGAGWESGQTSGRILLPKQSNFTAPVTAHEMGHVLGLGHANTLQCTNGAADSTRSVGRFSDSACSTREYGDRTDLMGVSQWSQPHLNSYLFEYGGFGRGDEVLDIGTPASPTSYILTPWAGTGPRRAVKFRDPATGEWYYLQFKAPTGYDAPTALGGNRGVEIIKGSLDETESLLIPPSTRPFAGYYATDLAWQPGQTFTTAGGARVSVDAVGATATVTVAAKNAPPAAVASLIDAKASQAGLGPAYGDFGAIRSGGFYRMYQRGAVVWTAVTGARVSTGAIRSAWQRQGFENGYLGYPTTDEIRGLRDGGVYQMYEGGAIVWNPLTGAFESGGAIRAAWLRFGLENGKLGYPITDEIRGLRNGGSYQAYQGGMIVWSSTTGARESGGGIRTAWQRQGSENGYLGYPTTDEVRGLRDGGVYQMYQGGAIVWSPQTGAHESAGAIRAAWLRFGLENGKFGYPTTDEVRGLRNGGSYQAYQGGLIMWSPTTGAHESSGGIRAAWQRRGFENGYLGYPTTDEIRGLRDGGVYQMYQGGAIIWSPKTGAHESGGAIRQAWAGLGYEGGTLGYPTNDEYAITGGVAQDFEGGRIEWRPGSGVSVVDSLRAGGSTGTIIAAPTPTATESPAQIQSMVRQTASQMGVDPALALAVAEQESGFRQNVTSSVGAVGVMQIMPANRDWLASLTGRPNLDLTKTADNIAAGVALLRWLRSNAASLDQAIAGYYQGLGSVQTRGMYEDTKTYVAQVKARMAKFV</sequence>
<evidence type="ECO:0000259" key="3">
    <source>
        <dbReference type="Pfam" id="PF01464"/>
    </source>
</evidence>
<evidence type="ECO:0000313" key="5">
    <source>
        <dbReference type="Proteomes" id="UP001500432"/>
    </source>
</evidence>
<feature type="signal peptide" evidence="2">
    <location>
        <begin position="1"/>
        <end position="34"/>
    </location>
</feature>
<dbReference type="EMBL" id="BAAAQW010000010">
    <property type="protein sequence ID" value="GAA2202330.1"/>
    <property type="molecule type" value="Genomic_DNA"/>
</dbReference>
<dbReference type="InterPro" id="IPR024079">
    <property type="entry name" value="MetalloPept_cat_dom_sf"/>
</dbReference>
<feature type="region of interest" description="Disordered" evidence="1">
    <location>
        <begin position="1"/>
        <end position="21"/>
    </location>
</feature>
<dbReference type="Pfam" id="PF01464">
    <property type="entry name" value="SLT"/>
    <property type="match status" value="1"/>
</dbReference>
<dbReference type="InterPro" id="IPR013207">
    <property type="entry name" value="LGFP"/>
</dbReference>
<dbReference type="SUPFAM" id="SSF53955">
    <property type="entry name" value="Lysozyme-like"/>
    <property type="match status" value="1"/>
</dbReference>
<proteinExistence type="predicted"/>
<reference evidence="4 5" key="1">
    <citation type="journal article" date="2019" name="Int. J. Syst. Evol. Microbiol.">
        <title>The Global Catalogue of Microorganisms (GCM) 10K type strain sequencing project: providing services to taxonomists for standard genome sequencing and annotation.</title>
        <authorList>
            <consortium name="The Broad Institute Genomics Platform"/>
            <consortium name="The Broad Institute Genome Sequencing Center for Infectious Disease"/>
            <person name="Wu L."/>
            <person name="Ma J."/>
        </authorList>
    </citation>
    <scope>NUCLEOTIDE SEQUENCE [LARGE SCALE GENOMIC DNA]</scope>
    <source>
        <strain evidence="4 5">JCM 16034</strain>
    </source>
</reference>
<dbReference type="Gene3D" id="1.10.530.10">
    <property type="match status" value="1"/>
</dbReference>
<dbReference type="Gene3D" id="3.40.390.10">
    <property type="entry name" value="Collagenase (Catalytic Domain)"/>
    <property type="match status" value="1"/>
</dbReference>
<dbReference type="Proteomes" id="UP001500432">
    <property type="component" value="Unassembled WGS sequence"/>
</dbReference>
<dbReference type="RefSeq" id="WP_344300612.1">
    <property type="nucleotide sequence ID" value="NZ_BAAAQW010000010.1"/>
</dbReference>
<name>A0ABN3C061_9MICC</name>
<dbReference type="PANTHER" id="PTHR37423:SF2">
    <property type="entry name" value="MEMBRANE-BOUND LYTIC MUREIN TRANSGLYCOSYLASE C"/>
    <property type="match status" value="1"/>
</dbReference>
<keyword evidence="2" id="KW-0732">Signal</keyword>
<evidence type="ECO:0000313" key="4">
    <source>
        <dbReference type="EMBL" id="GAA2202330.1"/>
    </source>
</evidence>
<dbReference type="Pfam" id="PF08310">
    <property type="entry name" value="LGFP"/>
    <property type="match status" value="7"/>
</dbReference>
<keyword evidence="5" id="KW-1185">Reference proteome</keyword>
<dbReference type="InterPro" id="IPR023346">
    <property type="entry name" value="Lysozyme-like_dom_sf"/>
</dbReference>
<evidence type="ECO:0000256" key="2">
    <source>
        <dbReference type="SAM" id="SignalP"/>
    </source>
</evidence>
<organism evidence="4 5">
    <name type="scientific">Sinomonas flava</name>
    <dbReference type="NCBI Taxonomy" id="496857"/>
    <lineage>
        <taxon>Bacteria</taxon>
        <taxon>Bacillati</taxon>
        <taxon>Actinomycetota</taxon>
        <taxon>Actinomycetes</taxon>
        <taxon>Micrococcales</taxon>
        <taxon>Micrococcaceae</taxon>
        <taxon>Sinomonas</taxon>
    </lineage>
</organism>
<comment type="caution">
    <text evidence="4">The sequence shown here is derived from an EMBL/GenBank/DDBJ whole genome shotgun (WGS) entry which is preliminary data.</text>
</comment>
<gene>
    <name evidence="4" type="ORF">GCM10009849_30320</name>
</gene>
<feature type="compositionally biased region" description="Basic residues" evidence="1">
    <location>
        <begin position="1"/>
        <end position="12"/>
    </location>
</feature>
<protein>
    <recommendedName>
        <fullName evidence="3">Transglycosylase SLT domain-containing protein</fullName>
    </recommendedName>
</protein>
<feature type="chain" id="PRO_5046300146" description="Transglycosylase SLT domain-containing protein" evidence="2">
    <location>
        <begin position="35"/>
        <end position="927"/>
    </location>
</feature>
<feature type="domain" description="Transglycosylase SLT" evidence="3">
    <location>
        <begin position="805"/>
        <end position="912"/>
    </location>
</feature>
<accession>A0ABN3C061</accession>